<evidence type="ECO:0000256" key="2">
    <source>
        <dbReference type="SAM" id="Phobius"/>
    </source>
</evidence>
<evidence type="ECO:0000256" key="1">
    <source>
        <dbReference type="SAM" id="MobiDB-lite"/>
    </source>
</evidence>
<name>A0A507AI20_9PEZI</name>
<evidence type="ECO:0000256" key="3">
    <source>
        <dbReference type="SAM" id="SignalP"/>
    </source>
</evidence>
<dbReference type="STRING" id="1093900.A0A507AI20"/>
<dbReference type="PROSITE" id="PS51257">
    <property type="entry name" value="PROKAR_LIPOPROTEIN"/>
    <property type="match status" value="1"/>
</dbReference>
<dbReference type="EMBL" id="SKBQ01000063">
    <property type="protein sequence ID" value="TPX09715.1"/>
    <property type="molecule type" value="Genomic_DNA"/>
</dbReference>
<proteinExistence type="predicted"/>
<protein>
    <recommendedName>
        <fullName evidence="6">Mid2 domain-containing protein</fullName>
    </recommendedName>
</protein>
<organism evidence="4 5">
    <name type="scientific">Thyridium curvatum</name>
    <dbReference type="NCBI Taxonomy" id="1093900"/>
    <lineage>
        <taxon>Eukaryota</taxon>
        <taxon>Fungi</taxon>
        <taxon>Dikarya</taxon>
        <taxon>Ascomycota</taxon>
        <taxon>Pezizomycotina</taxon>
        <taxon>Sordariomycetes</taxon>
        <taxon>Sordariomycetidae</taxon>
        <taxon>Thyridiales</taxon>
        <taxon>Thyridiaceae</taxon>
        <taxon>Thyridium</taxon>
    </lineage>
</organism>
<keyword evidence="3" id="KW-0732">Signal</keyword>
<feature type="region of interest" description="Disordered" evidence="1">
    <location>
        <begin position="574"/>
        <end position="613"/>
    </location>
</feature>
<dbReference type="OrthoDB" id="4733706at2759"/>
<sequence>MVCFRGKTVLAWALAISSACAGPLQPVVVRTRPAPDSMDADTLRVVSRALASARLHERATPLNTSISLDKSWEGATLFSFEASKASNTKNSNSSTSTKVEIVCSTCYVKGKATTRFTVEPGFNASNDFNNFTREVKGEVANLTSNVIDYVQNSTGTILSNLADGFDPDDFDLPPIDLDFDVKLPTMPEASLSFTFDGMEIFMKLDTVLSGSATYTLRLFTSNTPVGFGVGSDLTLGIIFTVDLILSVDAAIDISTGVHIKLEDGVGINIPMFSKNVSKIAFPGGRFEFLPVTVESAGAVMQAVLRLGVHAGLDVSEPKLGIGAGVEVSVWANVVEFTTNVTAVNEEKGCDLRVVEAYQFAIGAAAGATAALGARTWGPTPQTQVPIFYTTLAAACLTAGHRRSSSALPPTTATVKGRADLTTTTISTKVTHTGVACISIGLINCPASLQSTTKFTETVTLVTSVPSGSQATFPLTTLASVPTTVPFGKEAIKLISSTGSPVSFVPPPSPTASGKSSTNDKPSDGGSKDEPNLFKGETGGVSNKVIIGVSVGVGLPVLMAIGVGLYIYVRKRSGYSPASQDTGPQANDQLLGLERDMAEQSKKAPQVSVSERSS</sequence>
<dbReference type="AlphaFoldDB" id="A0A507AI20"/>
<keyword evidence="2" id="KW-1133">Transmembrane helix</keyword>
<feature type="compositionally biased region" description="Polar residues" evidence="1">
    <location>
        <begin position="575"/>
        <end position="587"/>
    </location>
</feature>
<gene>
    <name evidence="4" type="ORF">E0L32_009054</name>
</gene>
<dbReference type="RefSeq" id="XP_030991426.1">
    <property type="nucleotide sequence ID" value="XM_031143977.1"/>
</dbReference>
<evidence type="ECO:0000313" key="4">
    <source>
        <dbReference type="EMBL" id="TPX09715.1"/>
    </source>
</evidence>
<comment type="caution">
    <text evidence="4">The sequence shown here is derived from an EMBL/GenBank/DDBJ whole genome shotgun (WGS) entry which is preliminary data.</text>
</comment>
<dbReference type="Proteomes" id="UP000319257">
    <property type="component" value="Unassembled WGS sequence"/>
</dbReference>
<feature type="region of interest" description="Disordered" evidence="1">
    <location>
        <begin position="498"/>
        <end position="535"/>
    </location>
</feature>
<feature type="chain" id="PRO_5021436561" description="Mid2 domain-containing protein" evidence="3">
    <location>
        <begin position="22"/>
        <end position="613"/>
    </location>
</feature>
<feature type="compositionally biased region" description="Basic and acidic residues" evidence="1">
    <location>
        <begin position="592"/>
        <end position="601"/>
    </location>
</feature>
<accession>A0A507AI20</accession>
<reference evidence="4 5" key="1">
    <citation type="submission" date="2019-06" db="EMBL/GenBank/DDBJ databases">
        <title>Draft genome sequence of the filamentous fungus Phialemoniopsis curvata isolated from diesel fuel.</title>
        <authorList>
            <person name="Varaljay V.A."/>
            <person name="Lyon W.J."/>
            <person name="Crouch A.L."/>
            <person name="Drake C.E."/>
            <person name="Hollomon J.M."/>
            <person name="Nadeau L.J."/>
            <person name="Nunn H.S."/>
            <person name="Stevenson B.S."/>
            <person name="Bojanowski C.L."/>
            <person name="Crookes-Goodson W.J."/>
        </authorList>
    </citation>
    <scope>NUCLEOTIDE SEQUENCE [LARGE SCALE GENOMIC DNA]</scope>
    <source>
        <strain evidence="4 5">D216</strain>
    </source>
</reference>
<dbReference type="InParanoid" id="A0A507AI20"/>
<keyword evidence="2" id="KW-0472">Membrane</keyword>
<keyword evidence="2" id="KW-0812">Transmembrane</keyword>
<dbReference type="GeneID" id="41976501"/>
<feature type="signal peptide" evidence="3">
    <location>
        <begin position="1"/>
        <end position="21"/>
    </location>
</feature>
<evidence type="ECO:0008006" key="6">
    <source>
        <dbReference type="Google" id="ProtNLM"/>
    </source>
</evidence>
<feature type="transmembrane region" description="Helical" evidence="2">
    <location>
        <begin position="544"/>
        <end position="568"/>
    </location>
</feature>
<feature type="compositionally biased region" description="Basic and acidic residues" evidence="1">
    <location>
        <begin position="520"/>
        <end position="531"/>
    </location>
</feature>
<keyword evidence="5" id="KW-1185">Reference proteome</keyword>
<evidence type="ECO:0000313" key="5">
    <source>
        <dbReference type="Proteomes" id="UP000319257"/>
    </source>
</evidence>